<dbReference type="SUPFAM" id="SSF48537">
    <property type="entry name" value="Phospholipase C/P1 nuclease"/>
    <property type="match status" value="1"/>
</dbReference>
<dbReference type="EMBL" id="BMGT01000002">
    <property type="protein sequence ID" value="GGG71283.1"/>
    <property type="molecule type" value="Genomic_DNA"/>
</dbReference>
<proteinExistence type="predicted"/>
<dbReference type="Proteomes" id="UP000647241">
    <property type="component" value="Unassembled WGS sequence"/>
</dbReference>
<keyword evidence="1" id="KW-0812">Transmembrane</keyword>
<gene>
    <name evidence="2" type="ORF">GCM10011585_11910</name>
</gene>
<dbReference type="GO" id="GO:0016788">
    <property type="term" value="F:hydrolase activity, acting on ester bonds"/>
    <property type="evidence" value="ECO:0007669"/>
    <property type="project" value="InterPro"/>
</dbReference>
<evidence type="ECO:0000313" key="3">
    <source>
        <dbReference type="Proteomes" id="UP000647241"/>
    </source>
</evidence>
<accession>A0A917H9N0</accession>
<keyword evidence="1" id="KW-0472">Membrane</keyword>
<evidence type="ECO:0000313" key="2">
    <source>
        <dbReference type="EMBL" id="GGG71283.1"/>
    </source>
</evidence>
<sequence>MSVILLRYTAGMNKFGGWVGVFVAAAMVPLVTVQPSFGWGAAGHSMINKLAAANLPHDVPAFLRDGGALDAMYYLGPEPDRWRNRAESELDAEQAPDHFIDLERADMVGTLPRRRYDFIRDLAKVQREHPNLALTPEKVGMQPWQVEEVYERLKVGFREYRKLVAANEDTKPAELAIVFYAAWLGHYVGDGSMPLHTTIQYNGWTGPNPNGYTTEHHIHSKFESTFVGANVKPEDVAPLVAAVETKALGDEWDDYMVYLRHTNSLVERTYQIDKAGGFDGAGTPEGKSFTEERLAAGAIELRDMIYTAWLRSADPVEEFHG</sequence>
<comment type="caution">
    <text evidence="2">The sequence shown here is derived from an EMBL/GenBank/DDBJ whole genome shotgun (WGS) entry which is preliminary data.</text>
</comment>
<organism evidence="2 3">
    <name type="scientific">Edaphobacter dinghuensis</name>
    <dbReference type="NCBI Taxonomy" id="1560005"/>
    <lineage>
        <taxon>Bacteria</taxon>
        <taxon>Pseudomonadati</taxon>
        <taxon>Acidobacteriota</taxon>
        <taxon>Terriglobia</taxon>
        <taxon>Terriglobales</taxon>
        <taxon>Acidobacteriaceae</taxon>
        <taxon>Edaphobacter</taxon>
    </lineage>
</organism>
<evidence type="ECO:0000256" key="1">
    <source>
        <dbReference type="SAM" id="Phobius"/>
    </source>
</evidence>
<reference evidence="2" key="1">
    <citation type="journal article" date="2014" name="Int. J. Syst. Evol. Microbiol.">
        <title>Complete genome sequence of Corynebacterium casei LMG S-19264T (=DSM 44701T), isolated from a smear-ripened cheese.</title>
        <authorList>
            <consortium name="US DOE Joint Genome Institute (JGI-PGF)"/>
            <person name="Walter F."/>
            <person name="Albersmeier A."/>
            <person name="Kalinowski J."/>
            <person name="Ruckert C."/>
        </authorList>
    </citation>
    <scope>NUCLEOTIDE SEQUENCE</scope>
    <source>
        <strain evidence="2">CGMCC 1.12997</strain>
    </source>
</reference>
<keyword evidence="1" id="KW-1133">Transmembrane helix</keyword>
<feature type="transmembrane region" description="Helical" evidence="1">
    <location>
        <begin position="15"/>
        <end position="33"/>
    </location>
</feature>
<reference evidence="2" key="2">
    <citation type="submission" date="2020-09" db="EMBL/GenBank/DDBJ databases">
        <authorList>
            <person name="Sun Q."/>
            <person name="Zhou Y."/>
        </authorList>
    </citation>
    <scope>NUCLEOTIDE SEQUENCE</scope>
    <source>
        <strain evidence="2">CGMCC 1.12997</strain>
    </source>
</reference>
<dbReference type="InterPro" id="IPR008947">
    <property type="entry name" value="PLipase_C/P1_nuclease_dom_sf"/>
</dbReference>
<keyword evidence="3" id="KW-1185">Reference proteome</keyword>
<dbReference type="Gene3D" id="1.10.575.10">
    <property type="entry name" value="P1 Nuclease"/>
    <property type="match status" value="1"/>
</dbReference>
<dbReference type="AlphaFoldDB" id="A0A917H9N0"/>
<protein>
    <submittedName>
        <fullName evidence="2">Nuclease</fullName>
    </submittedName>
</protein>
<name>A0A917H9N0_9BACT</name>